<dbReference type="InterPro" id="IPR039935">
    <property type="entry name" value="YML079W-like"/>
</dbReference>
<dbReference type="OrthoDB" id="9798288at2"/>
<dbReference type="InterPro" id="IPR009327">
    <property type="entry name" value="Cupin_DUF985"/>
</dbReference>
<evidence type="ECO:0000259" key="1">
    <source>
        <dbReference type="Pfam" id="PF06172"/>
    </source>
</evidence>
<dbReference type="Pfam" id="PF06172">
    <property type="entry name" value="Cupin_5"/>
    <property type="match status" value="1"/>
</dbReference>
<comment type="caution">
    <text evidence="2">The sequence shown here is derived from an EMBL/GenBank/DDBJ whole genome shotgun (WGS) entry which is preliminary data.</text>
</comment>
<dbReference type="CDD" id="cd06121">
    <property type="entry name" value="cupin_YML079wp"/>
    <property type="match status" value="1"/>
</dbReference>
<gene>
    <name evidence="2" type="ORF">CCC_03411</name>
</gene>
<dbReference type="AlphaFoldDB" id="A0A0C2YVR3"/>
<accession>A0A0C2YVR3</accession>
<dbReference type="STRING" id="272627.CCC_03411"/>
<sequence length="141" mass="15032">MSAAESVIAHLGLQPHPEGGHYAETWRHVPEGGGRGAGTAIYYLLKAGERSHWHRVDATEIWHYHAGDPLRLLLSADGCGTQGVVLGPDILAGQRPQVIVPPGCWQAAVPMGEWTLVGCTVSPAFDFAGFEMAPKGWSPGQ</sequence>
<dbReference type="SUPFAM" id="SSF51182">
    <property type="entry name" value="RmlC-like cupins"/>
    <property type="match status" value="1"/>
</dbReference>
<dbReference type="InterPro" id="IPR011051">
    <property type="entry name" value="RmlC_Cupin_sf"/>
</dbReference>
<dbReference type="PANTHER" id="PTHR33387">
    <property type="entry name" value="RMLC-LIKE JELLY ROLL FOLD PROTEIN"/>
    <property type="match status" value="1"/>
</dbReference>
<dbReference type="PANTHER" id="PTHR33387:SF3">
    <property type="entry name" value="DUF985 DOMAIN-CONTAINING PROTEIN"/>
    <property type="match status" value="1"/>
</dbReference>
<dbReference type="RefSeq" id="WP_009869326.1">
    <property type="nucleotide sequence ID" value="NZ_JXSL01000025.1"/>
</dbReference>
<feature type="domain" description="DUF985" evidence="1">
    <location>
        <begin position="6"/>
        <end position="133"/>
    </location>
</feature>
<dbReference type="Proteomes" id="UP000031971">
    <property type="component" value="Unassembled WGS sequence"/>
</dbReference>
<proteinExistence type="predicted"/>
<dbReference type="InterPro" id="IPR014710">
    <property type="entry name" value="RmlC-like_jellyroll"/>
</dbReference>
<evidence type="ECO:0000313" key="3">
    <source>
        <dbReference type="Proteomes" id="UP000031971"/>
    </source>
</evidence>
<dbReference type="Gene3D" id="2.60.120.10">
    <property type="entry name" value="Jelly Rolls"/>
    <property type="match status" value="1"/>
</dbReference>
<protein>
    <submittedName>
        <fullName evidence="2">Cupin superfamily protein</fullName>
    </submittedName>
</protein>
<evidence type="ECO:0000313" key="2">
    <source>
        <dbReference type="EMBL" id="KIL99193.1"/>
    </source>
</evidence>
<organism evidence="2 3">
    <name type="scientific">Paramagnetospirillum magnetotacticum MS-1</name>
    <dbReference type="NCBI Taxonomy" id="272627"/>
    <lineage>
        <taxon>Bacteria</taxon>
        <taxon>Pseudomonadati</taxon>
        <taxon>Pseudomonadota</taxon>
        <taxon>Alphaproteobacteria</taxon>
        <taxon>Rhodospirillales</taxon>
        <taxon>Magnetospirillaceae</taxon>
        <taxon>Paramagnetospirillum</taxon>
    </lineage>
</organism>
<reference evidence="2 3" key="1">
    <citation type="submission" date="2015-01" db="EMBL/GenBank/DDBJ databases">
        <title>Genome Sequence of Magnetospirillum magnetotacticum Strain MS-1.</title>
        <authorList>
            <person name="Marinov G.K."/>
            <person name="Smalley M.D."/>
            <person name="DeSalvo G."/>
        </authorList>
    </citation>
    <scope>NUCLEOTIDE SEQUENCE [LARGE SCALE GENOMIC DNA]</scope>
    <source>
        <strain evidence="2 3">MS-1</strain>
    </source>
</reference>
<name>A0A0C2YVR3_PARME</name>
<keyword evidence="3" id="KW-1185">Reference proteome</keyword>
<dbReference type="EMBL" id="JXSL01000025">
    <property type="protein sequence ID" value="KIL99193.1"/>
    <property type="molecule type" value="Genomic_DNA"/>
</dbReference>